<gene>
    <name evidence="3" type="ORF">CJ030_MR1G008437</name>
    <name evidence="2" type="ORF">CJ030_MR3G026460</name>
</gene>
<comment type="caution">
    <text evidence="2">The sequence shown here is derived from an EMBL/GenBank/DDBJ whole genome shotgun (WGS) entry which is preliminary data.</text>
</comment>
<protein>
    <submittedName>
        <fullName evidence="2">Uncharacterized protein</fullName>
    </submittedName>
</protein>
<feature type="region of interest" description="Disordered" evidence="1">
    <location>
        <begin position="1"/>
        <end position="113"/>
    </location>
</feature>
<reference evidence="2" key="3">
    <citation type="submission" date="2019-09" db="EMBL/GenBank/DDBJ databases">
        <authorList>
            <person name="Gao Z."/>
        </authorList>
    </citation>
    <scope>NUCLEOTIDE SEQUENCE</scope>
    <source>
        <tissue evidence="2">Leaves</tissue>
    </source>
</reference>
<dbReference type="Proteomes" id="UP000516437">
    <property type="component" value="Chromosome 3"/>
</dbReference>
<sequence length="291" mass="32216">MATNNSSEERRRRISERGPDRVALITGRISSLSTPPPPSPSSSSFPQDVSGTQSSISLSDDHGMSHPDSINASPEGTDDASDATLLKQESVDEISRENKPDIGSPEEPKLSKCGTSIEAIQTPLDGSVKTQQLGAPVVQQRASIDEEPHLKQWRHQFRLFTSRRIHSCIVASENTRVISALIIALLVVLSHVDQRLFGRNIVKSKSVVASRPLYMLLLTDVTIVLARLYLEKRSEFDEPQKERVAPHGDRRNWEKAEKVLERGLVVYQTIRAIFIDCSVYAVVVICGLSLL</sequence>
<evidence type="ECO:0000313" key="3">
    <source>
        <dbReference type="EMBL" id="KAB1226714.1"/>
    </source>
</evidence>
<evidence type="ECO:0000313" key="2">
    <source>
        <dbReference type="EMBL" id="KAB1218580.1"/>
    </source>
</evidence>
<dbReference type="PANTHER" id="PTHR35469:SF5">
    <property type="entry name" value="TRANSMEMBRANE PROTEIN"/>
    <property type="match status" value="1"/>
</dbReference>
<feature type="compositionally biased region" description="Basic and acidic residues" evidence="1">
    <location>
        <begin position="7"/>
        <end position="20"/>
    </location>
</feature>
<dbReference type="OrthoDB" id="1645757at2759"/>
<reference evidence="2 4" key="2">
    <citation type="journal article" date="2019" name="Plant Biotechnol. J.">
        <title>The red bayberry genome and genetic basis of sex determination.</title>
        <authorList>
            <person name="Jia H.M."/>
            <person name="Jia H.J."/>
            <person name="Cai Q.L."/>
            <person name="Wang Y."/>
            <person name="Zhao H.B."/>
            <person name="Yang W.F."/>
            <person name="Wang G.Y."/>
            <person name="Li Y.H."/>
            <person name="Zhan D.L."/>
            <person name="Shen Y.T."/>
            <person name="Niu Q.F."/>
            <person name="Chang L."/>
            <person name="Qiu J."/>
            <person name="Zhao L."/>
            <person name="Xie H.B."/>
            <person name="Fu W.Y."/>
            <person name="Jin J."/>
            <person name="Li X.W."/>
            <person name="Jiao Y."/>
            <person name="Zhou C.C."/>
            <person name="Tu T."/>
            <person name="Chai C.Y."/>
            <person name="Gao J.L."/>
            <person name="Fan L.J."/>
            <person name="van de Weg E."/>
            <person name="Wang J.Y."/>
            <person name="Gao Z.S."/>
        </authorList>
    </citation>
    <scope>NUCLEOTIDE SEQUENCE [LARGE SCALE GENOMIC DNA]</scope>
    <source>
        <tissue evidence="2">Leaves</tissue>
    </source>
</reference>
<dbReference type="AlphaFoldDB" id="A0A6A1W728"/>
<name>A0A6A1W728_9ROSI</name>
<dbReference type="EMBL" id="RXIC02000019">
    <property type="protein sequence ID" value="KAB1226714.1"/>
    <property type="molecule type" value="Genomic_DNA"/>
</dbReference>
<dbReference type="Proteomes" id="UP000516437">
    <property type="component" value="Chromosome 1"/>
</dbReference>
<keyword evidence="4" id="KW-1185">Reference proteome</keyword>
<accession>A0A6A1W728</accession>
<organism evidence="2 4">
    <name type="scientific">Morella rubra</name>
    <name type="common">Chinese bayberry</name>
    <dbReference type="NCBI Taxonomy" id="262757"/>
    <lineage>
        <taxon>Eukaryota</taxon>
        <taxon>Viridiplantae</taxon>
        <taxon>Streptophyta</taxon>
        <taxon>Embryophyta</taxon>
        <taxon>Tracheophyta</taxon>
        <taxon>Spermatophyta</taxon>
        <taxon>Magnoliopsida</taxon>
        <taxon>eudicotyledons</taxon>
        <taxon>Gunneridae</taxon>
        <taxon>Pentapetalae</taxon>
        <taxon>rosids</taxon>
        <taxon>fabids</taxon>
        <taxon>Fagales</taxon>
        <taxon>Myricaceae</taxon>
        <taxon>Morella</taxon>
    </lineage>
</organism>
<proteinExistence type="predicted"/>
<feature type="compositionally biased region" description="Basic and acidic residues" evidence="1">
    <location>
        <begin position="89"/>
        <end position="110"/>
    </location>
</feature>
<evidence type="ECO:0000256" key="1">
    <source>
        <dbReference type="SAM" id="MobiDB-lite"/>
    </source>
</evidence>
<dbReference type="PANTHER" id="PTHR35469">
    <property type="entry name" value="TRANSMEMBRANE PROTEIN"/>
    <property type="match status" value="1"/>
</dbReference>
<evidence type="ECO:0000313" key="4">
    <source>
        <dbReference type="Proteomes" id="UP000516437"/>
    </source>
</evidence>
<feature type="compositionally biased region" description="Polar residues" evidence="1">
    <location>
        <begin position="47"/>
        <end position="58"/>
    </location>
</feature>
<dbReference type="EMBL" id="RXIC02000021">
    <property type="protein sequence ID" value="KAB1218580.1"/>
    <property type="molecule type" value="Genomic_DNA"/>
</dbReference>
<reference evidence="2" key="1">
    <citation type="submission" date="2018-07" db="EMBL/GenBank/DDBJ databases">
        <authorList>
            <person name="Gao Z.-S."/>
            <person name="Jia H.-M."/>
            <person name="Jia H.-J."/>
            <person name="Cai Q.-L."/>
            <person name="Wang Y."/>
            <person name="Zhao H.-B."/>
        </authorList>
    </citation>
    <scope>NUCLEOTIDE SEQUENCE</scope>
    <source>
        <tissue evidence="2">Leaves</tissue>
    </source>
</reference>